<dbReference type="AlphaFoldDB" id="A0A0F6A3Q5"/>
<gene>
    <name evidence="1" type="ORF">N479_03940</name>
</gene>
<evidence type="ECO:0000313" key="2">
    <source>
        <dbReference type="Proteomes" id="UP000033434"/>
    </source>
</evidence>
<dbReference type="RefSeq" id="WP_155401423.1">
    <property type="nucleotide sequence ID" value="NZ_AUXW01000209.1"/>
</dbReference>
<dbReference type="Proteomes" id="UP000033434">
    <property type="component" value="Unassembled WGS sequence"/>
</dbReference>
<dbReference type="EMBL" id="AUXW01000209">
    <property type="protein sequence ID" value="KKE80835.1"/>
    <property type="molecule type" value="Genomic_DNA"/>
</dbReference>
<accession>A0A0F6A3Q5</accession>
<proteinExistence type="predicted"/>
<comment type="caution">
    <text evidence="1">The sequence shown here is derived from an EMBL/GenBank/DDBJ whole genome shotgun (WGS) entry which is preliminary data.</text>
</comment>
<evidence type="ECO:0000313" key="1">
    <source>
        <dbReference type="EMBL" id="KKE80835.1"/>
    </source>
</evidence>
<name>A0A0F6A3Q5_9GAMM</name>
<reference evidence="1 2" key="1">
    <citation type="journal article" date="2015" name="BMC Genomics">
        <title>Genome mining reveals unlocked bioactive potential of marine Gram-negative bacteria.</title>
        <authorList>
            <person name="Machado H."/>
            <person name="Sonnenschein E.C."/>
            <person name="Melchiorsen J."/>
            <person name="Gram L."/>
        </authorList>
    </citation>
    <scope>NUCLEOTIDE SEQUENCE [LARGE SCALE GENOMIC DNA]</scope>
    <source>
        <strain evidence="1 2">S4054</strain>
    </source>
</reference>
<sequence length="47" mass="5218">MNGKGNGWYTCGSGFDVTGMYFYDEGDRSVKRFECTKVLGKNTLANV</sequence>
<protein>
    <submittedName>
        <fullName evidence="1">Uncharacterized protein</fullName>
    </submittedName>
</protein>
<organism evidence="1 2">
    <name type="scientific">Pseudoalteromonas luteoviolacea S4054</name>
    <dbReference type="NCBI Taxonomy" id="1129367"/>
    <lineage>
        <taxon>Bacteria</taxon>
        <taxon>Pseudomonadati</taxon>
        <taxon>Pseudomonadota</taxon>
        <taxon>Gammaproteobacteria</taxon>
        <taxon>Alteromonadales</taxon>
        <taxon>Pseudoalteromonadaceae</taxon>
        <taxon>Pseudoalteromonas</taxon>
    </lineage>
</organism>
<dbReference type="PATRIC" id="fig|1129367.4.peg.5373"/>